<dbReference type="AlphaFoldDB" id="H1D172"/>
<dbReference type="EMBL" id="ADLT01000045">
    <property type="protein sequence ID" value="EHO62768.1"/>
    <property type="molecule type" value="Genomic_DNA"/>
</dbReference>
<organism evidence="1 2">
    <name type="scientific">Dialister succinatiphilus YIT 11850</name>
    <dbReference type="NCBI Taxonomy" id="742743"/>
    <lineage>
        <taxon>Bacteria</taxon>
        <taxon>Bacillati</taxon>
        <taxon>Bacillota</taxon>
        <taxon>Negativicutes</taxon>
        <taxon>Veillonellales</taxon>
        <taxon>Veillonellaceae</taxon>
        <taxon>Dialister</taxon>
    </lineage>
</organism>
<accession>H1D172</accession>
<name>H1D172_9FIRM</name>
<dbReference type="eggNOG" id="ENOG5032Y8H">
    <property type="taxonomic scope" value="Bacteria"/>
</dbReference>
<dbReference type="STRING" id="742743.HMPREF9453_01360"/>
<keyword evidence="2" id="KW-1185">Reference proteome</keyword>
<evidence type="ECO:0000313" key="2">
    <source>
        <dbReference type="Proteomes" id="UP000003277"/>
    </source>
</evidence>
<dbReference type="RefSeq" id="WP_008859854.1">
    <property type="nucleotide sequence ID" value="NZ_JH591188.1"/>
</dbReference>
<evidence type="ECO:0000313" key="1">
    <source>
        <dbReference type="EMBL" id="EHO62768.1"/>
    </source>
</evidence>
<gene>
    <name evidence="1" type="ORF">HMPREF9453_01360</name>
</gene>
<sequence>MHKLAESRLLAGFIYGDSRNQEYIYLPGSELDAASPMLIYEIEGRLSDVPMEEALDIIEKRSLKPAVHPRLGENTFR</sequence>
<protein>
    <submittedName>
        <fullName evidence="1">Uncharacterized protein</fullName>
    </submittedName>
</protein>
<dbReference type="PATRIC" id="fig|742743.3.peg.1380"/>
<comment type="caution">
    <text evidence="1">The sequence shown here is derived from an EMBL/GenBank/DDBJ whole genome shotgun (WGS) entry which is preliminary data.</text>
</comment>
<dbReference type="OrthoDB" id="1669310at2"/>
<proteinExistence type="predicted"/>
<reference evidence="1 2" key="1">
    <citation type="submission" date="2011-11" db="EMBL/GenBank/DDBJ databases">
        <title>The Genome Sequence of Dialister succinatiphilus YIT 11850.</title>
        <authorList>
            <consortium name="The Broad Institute Genome Sequencing Platform"/>
            <person name="Earl A."/>
            <person name="Ward D."/>
            <person name="Feldgarden M."/>
            <person name="Gevers D."/>
            <person name="Morotomi M."/>
            <person name="Young S.K."/>
            <person name="Zeng Q."/>
            <person name="Gargeya S."/>
            <person name="Fitzgerald M."/>
            <person name="Haas B."/>
            <person name="Abouelleil A."/>
            <person name="Alvarado L."/>
            <person name="Arachchi H.M."/>
            <person name="Berlin A."/>
            <person name="Brown A."/>
            <person name="Chapman S.B."/>
            <person name="Dunbar C."/>
            <person name="Gearin G."/>
            <person name="Goldberg J."/>
            <person name="Griggs A."/>
            <person name="Gujja S."/>
            <person name="Heiman D."/>
            <person name="Howarth C."/>
            <person name="Lui A."/>
            <person name="MacDonald P.J.P."/>
            <person name="Montmayeur A."/>
            <person name="Murphy C."/>
            <person name="Neiman D."/>
            <person name="Pearson M."/>
            <person name="Priest M."/>
            <person name="Roberts A."/>
            <person name="Saif S."/>
            <person name="Shea T."/>
            <person name="Sisk P."/>
            <person name="Stolte C."/>
            <person name="Sykes S."/>
            <person name="Wortman J."/>
            <person name="Nusbaum C."/>
            <person name="Birren B."/>
        </authorList>
    </citation>
    <scope>NUCLEOTIDE SEQUENCE [LARGE SCALE GENOMIC DNA]</scope>
    <source>
        <strain evidence="1 2">YIT 11850</strain>
    </source>
</reference>
<dbReference type="Proteomes" id="UP000003277">
    <property type="component" value="Unassembled WGS sequence"/>
</dbReference>
<dbReference type="HOGENOM" id="CLU_2652416_0_0_9"/>